<dbReference type="EMBL" id="KL142387">
    <property type="protein sequence ID" value="KDR72919.1"/>
    <property type="molecule type" value="Genomic_DNA"/>
</dbReference>
<dbReference type="Gene3D" id="3.80.10.10">
    <property type="entry name" value="Ribonuclease Inhibitor"/>
    <property type="match status" value="1"/>
</dbReference>
<sequence>MDSQSTATFKDGVEIPNLKAPGIHSPIMHLSEELLTLILDTVRHSFDDESNASRLARTQVPIIASHVSRSWRFVALDNPLWWSTIMIISPWKTEVVEAYLQRSKQCPLVLSVVANPNDHEILFYTSEDYQRLFDLLFPHFLRCRSLDIRGVFATADIGVASSFFERFLHAELPQLEQVVIEADTISYDCPGWESNPIFDSAPRLRDLRFIGTGILPSFFLSTGSFSGHELSSLHLSRTSSQISFSVLLGILDACPLLTTLAIYDDVLVEWLGLAVSCNVPSLERLYILSNMTEVSELLLFLSAPKLKELIIVPVVVPDLYLLLTQSDSNHGVNPRHRFPALKLLMLAFAHSRAFESINSASVCFPEVECLVLANLYPVPFLDVFTSKNDRGGVIFPNLLDLALSDIDKSFSHAICDMQEFRIKHQHPLRTLYVDSASLRRLNGCKVIGATLGDNRDLGRTENKAFLSNCVAGDFWEDRRRSLLFTNILDPFVTPR</sequence>
<accession>A0A067SZ09</accession>
<reference evidence="2" key="1">
    <citation type="journal article" date="2014" name="Proc. Natl. Acad. Sci. U.S.A.">
        <title>Extensive sampling of basidiomycete genomes demonstrates inadequacy of the white-rot/brown-rot paradigm for wood decay fungi.</title>
        <authorList>
            <person name="Riley R."/>
            <person name="Salamov A.A."/>
            <person name="Brown D.W."/>
            <person name="Nagy L.G."/>
            <person name="Floudas D."/>
            <person name="Held B.W."/>
            <person name="Levasseur A."/>
            <person name="Lombard V."/>
            <person name="Morin E."/>
            <person name="Otillar R."/>
            <person name="Lindquist E.A."/>
            <person name="Sun H."/>
            <person name="LaButti K.M."/>
            <person name="Schmutz J."/>
            <person name="Jabbour D."/>
            <person name="Luo H."/>
            <person name="Baker S.E."/>
            <person name="Pisabarro A.G."/>
            <person name="Walton J.D."/>
            <person name="Blanchette R.A."/>
            <person name="Henrissat B."/>
            <person name="Martin F."/>
            <person name="Cullen D."/>
            <person name="Hibbett D.S."/>
            <person name="Grigoriev I.V."/>
        </authorList>
    </citation>
    <scope>NUCLEOTIDE SEQUENCE [LARGE SCALE GENOMIC DNA]</scope>
    <source>
        <strain evidence="2">CBS 339.88</strain>
    </source>
</reference>
<name>A0A067SZ09_GALM3</name>
<gene>
    <name evidence="1" type="ORF">GALMADRAFT_741309</name>
</gene>
<keyword evidence="2" id="KW-1185">Reference proteome</keyword>
<dbReference type="SUPFAM" id="SSF52047">
    <property type="entry name" value="RNI-like"/>
    <property type="match status" value="1"/>
</dbReference>
<evidence type="ECO:0008006" key="3">
    <source>
        <dbReference type="Google" id="ProtNLM"/>
    </source>
</evidence>
<evidence type="ECO:0000313" key="2">
    <source>
        <dbReference type="Proteomes" id="UP000027222"/>
    </source>
</evidence>
<dbReference type="PANTHER" id="PTHR38926:SF5">
    <property type="entry name" value="F-BOX AND LEUCINE-RICH REPEAT PROTEIN 6"/>
    <property type="match status" value="1"/>
</dbReference>
<evidence type="ECO:0000313" key="1">
    <source>
        <dbReference type="EMBL" id="KDR72919.1"/>
    </source>
</evidence>
<organism evidence="1 2">
    <name type="scientific">Galerina marginata (strain CBS 339.88)</name>
    <dbReference type="NCBI Taxonomy" id="685588"/>
    <lineage>
        <taxon>Eukaryota</taxon>
        <taxon>Fungi</taxon>
        <taxon>Dikarya</taxon>
        <taxon>Basidiomycota</taxon>
        <taxon>Agaricomycotina</taxon>
        <taxon>Agaricomycetes</taxon>
        <taxon>Agaricomycetidae</taxon>
        <taxon>Agaricales</taxon>
        <taxon>Agaricineae</taxon>
        <taxon>Strophariaceae</taxon>
        <taxon>Galerina</taxon>
    </lineage>
</organism>
<protein>
    <recommendedName>
        <fullName evidence="3">F-box domain-containing protein</fullName>
    </recommendedName>
</protein>
<dbReference type="HOGENOM" id="CLU_020999_5_1_1"/>
<dbReference type="PANTHER" id="PTHR38926">
    <property type="entry name" value="F-BOX DOMAIN CONTAINING PROTEIN, EXPRESSED"/>
    <property type="match status" value="1"/>
</dbReference>
<dbReference type="OrthoDB" id="3047947at2759"/>
<dbReference type="AlphaFoldDB" id="A0A067SZ09"/>
<dbReference type="Proteomes" id="UP000027222">
    <property type="component" value="Unassembled WGS sequence"/>
</dbReference>
<dbReference type="InterPro" id="IPR032675">
    <property type="entry name" value="LRR_dom_sf"/>
</dbReference>
<proteinExistence type="predicted"/>